<keyword evidence="3 6" id="KW-0805">Transcription regulation</keyword>
<dbReference type="PANTHER" id="PTHR13104">
    <property type="entry name" value="MED-6-RELATED"/>
    <property type="match status" value="1"/>
</dbReference>
<evidence type="ECO:0000256" key="3">
    <source>
        <dbReference type="ARBA" id="ARBA00023015"/>
    </source>
</evidence>
<comment type="subunit">
    <text evidence="6">Component of the Mediator complex.</text>
</comment>
<dbReference type="Gene3D" id="3.10.450.580">
    <property type="entry name" value="Mediator complex, subunit Med6"/>
    <property type="match status" value="1"/>
</dbReference>
<accession>A0A8J6E1B5</accession>
<reference evidence="7" key="1">
    <citation type="submission" date="2021-05" db="EMBL/GenBank/DDBJ databases">
        <title>A free-living protist that lacks canonical eukaryotic 1 DNA replication and segregation systems.</title>
        <authorList>
            <person name="Salas-Leiva D.E."/>
            <person name="Tromer E.C."/>
            <person name="Curtis B.A."/>
            <person name="Jerlstrom-Hultqvist J."/>
            <person name="Kolisko M."/>
            <person name="Yi Z."/>
            <person name="Salas-Leiva J.S."/>
            <person name="Gallot-Lavallee L."/>
            <person name="Kops G.J.P.L."/>
            <person name="Archibald J.M."/>
            <person name="Simpson A.G.B."/>
            <person name="Roger A.J."/>
        </authorList>
    </citation>
    <scope>NUCLEOTIDE SEQUENCE</scope>
    <source>
        <strain evidence="7">BICM</strain>
    </source>
</reference>
<keyword evidence="8" id="KW-1185">Reference proteome</keyword>
<dbReference type="GO" id="GO:0006357">
    <property type="term" value="P:regulation of transcription by RNA polymerase II"/>
    <property type="evidence" value="ECO:0007669"/>
    <property type="project" value="InterPro"/>
</dbReference>
<dbReference type="Pfam" id="PF04934">
    <property type="entry name" value="Med6"/>
    <property type="match status" value="1"/>
</dbReference>
<evidence type="ECO:0000256" key="2">
    <source>
        <dbReference type="ARBA" id="ARBA00007526"/>
    </source>
</evidence>
<dbReference type="OrthoDB" id="344220at2759"/>
<organism evidence="7 8">
    <name type="scientific">Carpediemonas membranifera</name>
    <dbReference type="NCBI Taxonomy" id="201153"/>
    <lineage>
        <taxon>Eukaryota</taxon>
        <taxon>Metamonada</taxon>
        <taxon>Carpediemonas-like organisms</taxon>
        <taxon>Carpediemonas</taxon>
    </lineage>
</organism>
<keyword evidence="4 6" id="KW-0804">Transcription</keyword>
<dbReference type="InterPro" id="IPR007018">
    <property type="entry name" value="Mediator_Med6"/>
</dbReference>
<dbReference type="AlphaFoldDB" id="A0A8J6E1B5"/>
<keyword evidence="6" id="KW-0010">Activator</keyword>
<evidence type="ECO:0000256" key="4">
    <source>
        <dbReference type="ARBA" id="ARBA00023163"/>
    </source>
</evidence>
<proteinExistence type="inferred from homology"/>
<comment type="caution">
    <text evidence="7">The sequence shown here is derived from an EMBL/GenBank/DDBJ whole genome shotgun (WGS) entry which is preliminary data.</text>
</comment>
<name>A0A8J6E1B5_9EUKA</name>
<evidence type="ECO:0000256" key="5">
    <source>
        <dbReference type="ARBA" id="ARBA00023242"/>
    </source>
</evidence>
<keyword evidence="5 6" id="KW-0539">Nucleus</keyword>
<dbReference type="EMBL" id="JAHDYR010000007">
    <property type="protein sequence ID" value="KAG9396144.1"/>
    <property type="molecule type" value="Genomic_DNA"/>
</dbReference>
<comment type="function">
    <text evidence="6">Component of the Mediator complex, a coactivator involved in the regulated transcription of nearly all RNA polymerase II-dependent genes. Mediator functions as a bridge to convey information from gene-specific regulatory proteins to the basal RNA polymerase II transcription machinery. Mediator is recruited to promoters by direct interactions with regulatory proteins and serves as a scaffold for the assembly of a functional preinitiation complex with RNA polymerase II and the general transcription factors.</text>
</comment>
<gene>
    <name evidence="6" type="primary">MED6</name>
    <name evidence="7" type="ORF">J8273_2496</name>
</gene>
<dbReference type="InterPro" id="IPR038566">
    <property type="entry name" value="Mediator_Med6_sf"/>
</dbReference>
<dbReference type="GO" id="GO:0016592">
    <property type="term" value="C:mediator complex"/>
    <property type="evidence" value="ECO:0007669"/>
    <property type="project" value="InterPro"/>
</dbReference>
<dbReference type="GO" id="GO:0003712">
    <property type="term" value="F:transcription coregulator activity"/>
    <property type="evidence" value="ECO:0007669"/>
    <property type="project" value="InterPro"/>
</dbReference>
<protein>
    <recommendedName>
        <fullName evidence="6">Mediator of RNA polymerase II transcription subunit 6</fullName>
    </recommendedName>
    <alternativeName>
        <fullName evidence="6">Mediator complex subunit 6</fullName>
    </alternativeName>
</protein>
<evidence type="ECO:0000313" key="7">
    <source>
        <dbReference type="EMBL" id="KAG9396144.1"/>
    </source>
</evidence>
<evidence type="ECO:0000256" key="1">
    <source>
        <dbReference type="ARBA" id="ARBA00004123"/>
    </source>
</evidence>
<dbReference type="Proteomes" id="UP000717585">
    <property type="component" value="Unassembled WGS sequence"/>
</dbReference>
<evidence type="ECO:0000256" key="6">
    <source>
        <dbReference type="RuleBase" id="RU364143"/>
    </source>
</evidence>
<comment type="similarity">
    <text evidence="2 6">Belongs to the Mediator complex subunit 6 family.</text>
</comment>
<evidence type="ECO:0000313" key="8">
    <source>
        <dbReference type="Proteomes" id="UP000717585"/>
    </source>
</evidence>
<comment type="subcellular location">
    <subcellularLocation>
        <location evidence="1 6">Nucleus</location>
    </subcellularLocation>
</comment>
<sequence length="139" mass="16122">MAGEDSWRDNEFITTNFGLGMINIIDYFSLSPFFDKQSITQQLLTQKIPIDKYQEAAHGLRGTYYEFESPHPMLFLIYEYRDPPYTDSEKPRLLNNVFYCFDGTVYPAPKISDIFQRRLAAIQNCVSKMLDAHSNALDS</sequence>